<dbReference type="AlphaFoldDB" id="A0A7W0DX24"/>
<dbReference type="Gene3D" id="1.20.120.850">
    <property type="entry name" value="SWI2/SNF2 ATPases, N-terminal domain"/>
    <property type="match status" value="1"/>
</dbReference>
<organism evidence="1 2">
    <name type="scientific">Streptomyces himalayensis subsp. himalayensis</name>
    <dbReference type="NCBI Taxonomy" id="2756131"/>
    <lineage>
        <taxon>Bacteria</taxon>
        <taxon>Bacillati</taxon>
        <taxon>Actinomycetota</taxon>
        <taxon>Actinomycetes</taxon>
        <taxon>Kitasatosporales</taxon>
        <taxon>Streptomycetaceae</taxon>
        <taxon>Streptomyces</taxon>
        <taxon>Streptomyces himalayensis</taxon>
    </lineage>
</organism>
<evidence type="ECO:0000313" key="2">
    <source>
        <dbReference type="Proteomes" id="UP000545761"/>
    </source>
</evidence>
<evidence type="ECO:0000313" key="1">
    <source>
        <dbReference type="EMBL" id="MBA2952014.1"/>
    </source>
</evidence>
<dbReference type="EMBL" id="JACEHE010000070">
    <property type="protein sequence ID" value="MBA2952014.1"/>
    <property type="molecule type" value="Genomic_DNA"/>
</dbReference>
<comment type="caution">
    <text evidence="1">The sequence shown here is derived from an EMBL/GenBank/DDBJ whole genome shotgun (WGS) entry which is preliminary data.</text>
</comment>
<name>A0A7W0DX24_9ACTN</name>
<sequence length="86" mass="9231">MRASMAAIRAAHGIRRHGLVLKVLTALKQICNHPAHYLKEPAATVRRTGRSGKLDLLDELDGYRLTATTRPATAPLDHGGGGPARL</sequence>
<dbReference type="Proteomes" id="UP000545761">
    <property type="component" value="Unassembled WGS sequence"/>
</dbReference>
<accession>A0A7W0DX24</accession>
<protein>
    <submittedName>
        <fullName evidence="1">Uncharacterized protein</fullName>
    </submittedName>
</protein>
<reference evidence="1 2" key="1">
    <citation type="submission" date="2020-07" db="EMBL/GenBank/DDBJ databases">
        <title>Streptomyces isolated from Indian soil.</title>
        <authorList>
            <person name="Mandal S."/>
            <person name="Maiti P.K."/>
        </authorList>
    </citation>
    <scope>NUCLEOTIDE SEQUENCE [LARGE SCALE GENOMIC DNA]</scope>
    <source>
        <strain evidence="1 2">PSKA28</strain>
    </source>
</reference>
<gene>
    <name evidence="1" type="ORF">H1D24_41295</name>
</gene>
<proteinExistence type="predicted"/>